<dbReference type="PANTHER" id="PTHR11815">
    <property type="entry name" value="SUCCINYL-COA SYNTHETASE BETA CHAIN"/>
    <property type="match status" value="1"/>
</dbReference>
<dbReference type="OMA" id="KQMIGNR"/>
<dbReference type="InterPro" id="IPR017866">
    <property type="entry name" value="Succ-CoA_synthase_bsu_CS"/>
</dbReference>
<dbReference type="PROSITE" id="PS01217">
    <property type="entry name" value="SUCCINYL_COA_LIG_3"/>
    <property type="match status" value="1"/>
</dbReference>
<comment type="cofactor">
    <cofactor evidence="12">
        <name>Mg(2+)</name>
        <dbReference type="ChEBI" id="CHEBI:18420"/>
    </cofactor>
    <text evidence="12">Binds 1 Mg(2+) ion per subunit.</text>
</comment>
<comment type="subcellular location">
    <subcellularLocation>
        <location evidence="12">Mitochondrion</location>
    </subcellularLocation>
</comment>
<keyword evidence="3 12" id="KW-0436">Ligase</keyword>
<reference evidence="15 16" key="1">
    <citation type="journal article" date="2008" name="Nature">
        <title>The Trichoplax genome and the nature of placozoans.</title>
        <authorList>
            <person name="Srivastava M."/>
            <person name="Begovic E."/>
            <person name="Chapman J."/>
            <person name="Putnam N.H."/>
            <person name="Hellsten U."/>
            <person name="Kawashima T."/>
            <person name="Kuo A."/>
            <person name="Mitros T."/>
            <person name="Salamov A."/>
            <person name="Carpenter M.L."/>
            <person name="Signorovitch A.Y."/>
            <person name="Moreno M.A."/>
            <person name="Kamm K."/>
            <person name="Grimwood J."/>
            <person name="Schmutz J."/>
            <person name="Shapiro H."/>
            <person name="Grigoriev I.V."/>
            <person name="Buss L.W."/>
            <person name="Schierwater B."/>
            <person name="Dellaporta S.L."/>
            <person name="Rokhsar D.S."/>
        </authorList>
    </citation>
    <scope>NUCLEOTIDE SEQUENCE [LARGE SCALE GENOMIC DNA]</scope>
    <source>
        <strain evidence="15 16">Grell-BS-1999</strain>
    </source>
</reference>
<dbReference type="STRING" id="10228.B3RUL6"/>
<dbReference type="Pfam" id="PF00549">
    <property type="entry name" value="Ligase_CoA"/>
    <property type="match status" value="1"/>
</dbReference>
<dbReference type="FunFam" id="3.40.50.261:FF:000001">
    <property type="entry name" value="Succinate--CoA ligase [ADP-forming] subunit beta"/>
    <property type="match status" value="1"/>
</dbReference>
<dbReference type="OrthoDB" id="1552at2759"/>
<dbReference type="RefSeq" id="XP_002111873.1">
    <property type="nucleotide sequence ID" value="XM_002111837.1"/>
</dbReference>
<feature type="binding site" evidence="12">
    <location>
        <begin position="86"/>
        <end position="88"/>
    </location>
    <ligand>
        <name>GTP</name>
        <dbReference type="ChEBI" id="CHEBI:37565"/>
    </ligand>
</feature>
<dbReference type="Proteomes" id="UP000009022">
    <property type="component" value="Unassembled WGS sequence"/>
</dbReference>
<keyword evidence="8 12" id="KW-0342">GTP-binding</keyword>
<dbReference type="GO" id="GO:0005525">
    <property type="term" value="F:GTP binding"/>
    <property type="evidence" value="ECO:0007669"/>
    <property type="project" value="UniProtKB-UniRule"/>
</dbReference>
<evidence type="ECO:0000313" key="15">
    <source>
        <dbReference type="EMBL" id="EDV25840.1"/>
    </source>
</evidence>
<feature type="binding site" evidence="12">
    <location>
        <position position="142"/>
    </location>
    <ligand>
        <name>GTP</name>
        <dbReference type="ChEBI" id="CHEBI:37565"/>
    </ligand>
</feature>
<keyword evidence="5 12" id="KW-0547">Nucleotide-binding</keyword>
<dbReference type="GO" id="GO:0042709">
    <property type="term" value="C:succinate-CoA ligase complex"/>
    <property type="evidence" value="ECO:0000318"/>
    <property type="project" value="GO_Central"/>
</dbReference>
<dbReference type="GO" id="GO:0005739">
    <property type="term" value="C:mitochondrion"/>
    <property type="evidence" value="ECO:0000318"/>
    <property type="project" value="GO_Central"/>
</dbReference>
<dbReference type="NCBIfam" id="NF001913">
    <property type="entry name" value="PRK00696.1"/>
    <property type="match status" value="1"/>
</dbReference>
<dbReference type="InterPro" id="IPR005811">
    <property type="entry name" value="SUCC_ACL_C"/>
</dbReference>
<dbReference type="GO" id="GO:0006104">
    <property type="term" value="P:succinyl-CoA metabolic process"/>
    <property type="evidence" value="ECO:0000318"/>
    <property type="project" value="GO_Central"/>
</dbReference>
<keyword evidence="2 12" id="KW-0816">Tricarboxylic acid cycle</keyword>
<evidence type="ECO:0000313" key="16">
    <source>
        <dbReference type="Proteomes" id="UP000009022"/>
    </source>
</evidence>
<dbReference type="AlphaFoldDB" id="B3RUL6"/>
<dbReference type="InParanoid" id="B3RUL6"/>
<comment type="similarity">
    <text evidence="12">Belongs to the succinate/malate CoA ligase beta subunit family. GTP-specific subunit beta subfamily.</text>
</comment>
<dbReference type="InterPro" id="IPR034722">
    <property type="entry name" value="Succ_CoA_betaG_euk"/>
</dbReference>
<evidence type="ECO:0000256" key="1">
    <source>
        <dbReference type="ARBA" id="ARBA00005064"/>
    </source>
</evidence>
<dbReference type="InterPro" id="IPR016102">
    <property type="entry name" value="Succinyl-CoA_synth-like"/>
</dbReference>
<dbReference type="KEGG" id="tad:TRIADDRAFT_55336"/>
<name>B3RUL6_TRIAD</name>
<dbReference type="GeneID" id="6752595"/>
<keyword evidence="16" id="KW-1185">Reference proteome</keyword>
<dbReference type="PIRSF" id="PIRSF001554">
    <property type="entry name" value="SucCS_beta"/>
    <property type="match status" value="1"/>
</dbReference>
<evidence type="ECO:0000256" key="3">
    <source>
        <dbReference type="ARBA" id="ARBA00022598"/>
    </source>
</evidence>
<sequence length="426" mass="45841">MAAATSITRFSRHIASIKQRLTPAAISVLQSRSLNLQEYQSKGLMRDHMVNVQPFEIASTPDEAIALAKKMNVDEFVIKAQILAGGRGKGHFTSGLKKGVHLTKDVEEIGNLASQMLGYRLITKQTPGEGVPVKKLMIAEALDISKETYFAIVMDRHYNGPVIVASPAGGVDIEEVAANSPELIYKVPIDIVDGINDQQALELAKNLKFSDSKVNEAAEQIKRLYNLFLSVDASQVEINPFGETTDGRVVCFDAKINFDDSAKYRQKDVFAMEDLSESDAREIAAAKSNLNYIGLDGNIACLVNGAGLAMATMDIVKLHGGEPANFLDVGGGVTEQQVYDAFNLVSSDKAVKSILVNIFGGIVNCATIANGITKAARGMNLNLPVIARLEGTNVDEARKILLESGLNITPADDFEDAAKKAVASIQ</sequence>
<organism evidence="15 16">
    <name type="scientific">Trichoplax adhaerens</name>
    <name type="common">Trichoplax reptans</name>
    <dbReference type="NCBI Taxonomy" id="10228"/>
    <lineage>
        <taxon>Eukaryota</taxon>
        <taxon>Metazoa</taxon>
        <taxon>Placozoa</taxon>
        <taxon>Uniplacotomia</taxon>
        <taxon>Trichoplacea</taxon>
        <taxon>Trichoplacidae</taxon>
        <taxon>Trichoplax</taxon>
    </lineage>
</organism>
<evidence type="ECO:0000256" key="6">
    <source>
        <dbReference type="ARBA" id="ARBA00022842"/>
    </source>
</evidence>
<feature type="binding site" evidence="12">
    <location>
        <position position="53"/>
    </location>
    <ligand>
        <name>GTP</name>
        <dbReference type="ChEBI" id="CHEBI:37565"/>
    </ligand>
</feature>
<feature type="domain" description="ATP-grasp fold succinyl-CoA synthetase-type" evidence="14">
    <location>
        <begin position="35"/>
        <end position="241"/>
    </location>
</feature>
<dbReference type="GO" id="GO:0005524">
    <property type="term" value="F:ATP binding"/>
    <property type="evidence" value="ECO:0007669"/>
    <property type="project" value="InterPro"/>
</dbReference>
<evidence type="ECO:0000256" key="5">
    <source>
        <dbReference type="ARBA" id="ARBA00022741"/>
    </source>
</evidence>
<gene>
    <name evidence="15" type="ORF">TRIADDRAFT_55336</name>
</gene>
<keyword evidence="6 12" id="KW-0460">Magnesium</keyword>
<evidence type="ECO:0000256" key="11">
    <source>
        <dbReference type="ARBA" id="ARBA00063570"/>
    </source>
</evidence>
<feature type="binding site" evidence="12">
    <location>
        <position position="304"/>
    </location>
    <ligand>
        <name>substrate</name>
        <note>ligand shared with subunit alpha</note>
    </ligand>
</feature>
<dbReference type="CTD" id="6752595"/>
<dbReference type="EMBL" id="DS985244">
    <property type="protein sequence ID" value="EDV25840.1"/>
    <property type="molecule type" value="Genomic_DNA"/>
</dbReference>
<evidence type="ECO:0000259" key="13">
    <source>
        <dbReference type="Pfam" id="PF00549"/>
    </source>
</evidence>
<evidence type="ECO:0000256" key="12">
    <source>
        <dbReference type="HAMAP-Rule" id="MF_03221"/>
    </source>
</evidence>
<dbReference type="SUPFAM" id="SSF52210">
    <property type="entry name" value="Succinyl-CoA synthetase domains"/>
    <property type="match status" value="1"/>
</dbReference>
<dbReference type="InterPro" id="IPR013815">
    <property type="entry name" value="ATP_grasp_subdomain_1"/>
</dbReference>
<dbReference type="SUPFAM" id="SSF56059">
    <property type="entry name" value="Glutathione synthetase ATP-binding domain-like"/>
    <property type="match status" value="1"/>
</dbReference>
<comment type="pathway">
    <text evidence="1 12">Carbohydrate metabolism; tricarboxylic acid cycle; succinate from succinyl-CoA (ligase route): step 1/1.</text>
</comment>
<dbReference type="InterPro" id="IPR013650">
    <property type="entry name" value="ATP-grasp_succ-CoA_synth-type"/>
</dbReference>
<dbReference type="EC" id="6.2.1.4" evidence="12"/>
<dbReference type="Gene3D" id="3.30.1490.20">
    <property type="entry name" value="ATP-grasp fold, A domain"/>
    <property type="match status" value="1"/>
</dbReference>
<dbReference type="HAMAP" id="MF_03221">
    <property type="entry name" value="Succ_CoA_betaG_euk"/>
    <property type="match status" value="1"/>
</dbReference>
<evidence type="ECO:0000256" key="7">
    <source>
        <dbReference type="ARBA" id="ARBA00023128"/>
    </source>
</evidence>
<feature type="binding site" evidence="12">
    <location>
        <position position="239"/>
    </location>
    <ligand>
        <name>Mg(2+)</name>
        <dbReference type="ChEBI" id="CHEBI:18420"/>
    </ligand>
</feature>
<dbReference type="InterPro" id="IPR005809">
    <property type="entry name" value="Succ_CoA_ligase-like_bsu"/>
</dbReference>
<dbReference type="HOGENOM" id="CLU_037430_0_0_1"/>
<feature type="binding site" evidence="12">
    <location>
        <begin position="361"/>
        <end position="363"/>
    </location>
    <ligand>
        <name>substrate</name>
        <note>ligand shared with subunit alpha</note>
    </ligand>
</feature>
<protein>
    <recommendedName>
        <fullName evidence="12">Succinate--CoA ligase [GDP-forming] subunit beta, mitochondrial</fullName>
        <ecNumber evidence="12">6.2.1.4</ecNumber>
    </recommendedName>
    <alternativeName>
        <fullName evidence="12">GTP-specific succinyl-CoA synthetase subunit beta</fullName>
        <shortName evidence="12">G-SCS</shortName>
        <shortName evidence="12">GTPSCS</shortName>
    </alternativeName>
    <alternativeName>
        <fullName evidence="12">Succinyl-CoA synthetase beta-G chain</fullName>
        <shortName evidence="12">SCS-betaG</shortName>
    </alternativeName>
</protein>
<dbReference type="Pfam" id="PF08442">
    <property type="entry name" value="ATP-grasp_2"/>
    <property type="match status" value="1"/>
</dbReference>
<dbReference type="eggNOG" id="KOG1447">
    <property type="taxonomic scope" value="Eukaryota"/>
</dbReference>
<evidence type="ECO:0000256" key="8">
    <source>
        <dbReference type="ARBA" id="ARBA00023134"/>
    </source>
</evidence>
<evidence type="ECO:0000256" key="4">
    <source>
        <dbReference type="ARBA" id="ARBA00022723"/>
    </source>
</evidence>
<dbReference type="Gene3D" id="3.40.50.261">
    <property type="entry name" value="Succinyl-CoA synthetase domains"/>
    <property type="match status" value="1"/>
</dbReference>
<keyword evidence="7 12" id="KW-0496">Mitochondrion</keyword>
<comment type="catalytic activity">
    <reaction evidence="9 12">
        <text>GTP + succinate + CoA = succinyl-CoA + GDP + phosphate</text>
        <dbReference type="Rhea" id="RHEA:22120"/>
        <dbReference type="ChEBI" id="CHEBI:30031"/>
        <dbReference type="ChEBI" id="CHEBI:37565"/>
        <dbReference type="ChEBI" id="CHEBI:43474"/>
        <dbReference type="ChEBI" id="CHEBI:57287"/>
        <dbReference type="ChEBI" id="CHEBI:57292"/>
        <dbReference type="ChEBI" id="CHEBI:58189"/>
        <dbReference type="EC" id="6.2.1.4"/>
    </reaction>
</comment>
<dbReference type="GO" id="GO:0006099">
    <property type="term" value="P:tricarboxylic acid cycle"/>
    <property type="evidence" value="ECO:0000318"/>
    <property type="project" value="GO_Central"/>
</dbReference>
<keyword evidence="4 12" id="KW-0479">Metal-binding</keyword>
<evidence type="ECO:0000256" key="10">
    <source>
        <dbReference type="ARBA" id="ARBA00053833"/>
    </source>
</evidence>
<dbReference type="GO" id="GO:0004776">
    <property type="term" value="F:succinate-CoA ligase (GDP-forming) activity"/>
    <property type="evidence" value="ECO:0000318"/>
    <property type="project" value="GO_Central"/>
</dbReference>
<dbReference type="NCBIfam" id="TIGR01016">
    <property type="entry name" value="sucCoAbeta"/>
    <property type="match status" value="1"/>
</dbReference>
<feature type="site" description="Important for substrate specificity" evidence="12">
    <location>
        <position position="75"/>
    </location>
</feature>
<evidence type="ECO:0000256" key="2">
    <source>
        <dbReference type="ARBA" id="ARBA00022532"/>
    </source>
</evidence>
<dbReference type="PhylomeDB" id="B3RUL6"/>
<accession>B3RUL6</accession>
<evidence type="ECO:0000256" key="9">
    <source>
        <dbReference type="ARBA" id="ARBA00052879"/>
    </source>
</evidence>
<dbReference type="UniPathway" id="UPA00223">
    <property type="reaction ID" value="UER00999"/>
</dbReference>
<feature type="site" description="Important for substrate specificity" evidence="12">
    <location>
        <position position="143"/>
    </location>
</feature>
<dbReference type="PANTHER" id="PTHR11815:SF10">
    <property type="entry name" value="SUCCINATE--COA LIGASE [GDP-FORMING] SUBUNIT BETA, MITOCHONDRIAL"/>
    <property type="match status" value="1"/>
</dbReference>
<comment type="function">
    <text evidence="10 12">GTP-specific succinyl-CoA synthetase functions in the citric acid cycle (TCA), coupling the hydrolysis of succinyl-CoA to the synthesis of GTP and thus represents the only step of substrate-level phosphorylation in the TCA. The beta subunit provides nucleotide specificity of the enzyme and binds the substrate succinate, while the binding sites for coenzyme A and phosphate are found in the alpha subunit.</text>
</comment>
<evidence type="ECO:0000259" key="14">
    <source>
        <dbReference type="Pfam" id="PF08442"/>
    </source>
</evidence>
<proteinExistence type="inferred from homology"/>
<dbReference type="FunFam" id="3.30.1490.20:FF:000004">
    <property type="entry name" value="Succinate--CoA ligase [ADP-forming] subunit beta, mitochondrial"/>
    <property type="match status" value="1"/>
</dbReference>
<dbReference type="HAMAP" id="MF_00558">
    <property type="entry name" value="Succ_CoA_beta"/>
    <property type="match status" value="1"/>
</dbReference>
<feature type="binding site" evidence="12">
    <location>
        <position position="253"/>
    </location>
    <ligand>
        <name>Mg(2+)</name>
        <dbReference type="ChEBI" id="CHEBI:18420"/>
    </ligand>
</feature>
<dbReference type="FunFam" id="3.30.470.20:FF:000002">
    <property type="entry name" value="Succinate--CoA ligase [ADP-forming] subunit beta"/>
    <property type="match status" value="1"/>
</dbReference>
<dbReference type="Gene3D" id="3.30.470.20">
    <property type="entry name" value="ATP-grasp fold, B domain"/>
    <property type="match status" value="1"/>
</dbReference>
<feature type="domain" description="ATP-citrate synthase/succinyl-CoA ligase C-terminal" evidence="13">
    <location>
        <begin position="302"/>
        <end position="422"/>
    </location>
</feature>
<dbReference type="GO" id="GO:0000287">
    <property type="term" value="F:magnesium ion binding"/>
    <property type="evidence" value="ECO:0007669"/>
    <property type="project" value="UniProtKB-UniRule"/>
</dbReference>
<comment type="subunit">
    <text evidence="11 12">Heterodimer of an alpha and a beta subunit. The beta subunit determines specificity for GTP.</text>
</comment>